<feature type="compositionally biased region" description="Low complexity" evidence="1">
    <location>
        <begin position="90"/>
        <end position="122"/>
    </location>
</feature>
<organism evidence="2 3">
    <name type="scientific">Clydaea vesicula</name>
    <dbReference type="NCBI Taxonomy" id="447962"/>
    <lineage>
        <taxon>Eukaryota</taxon>
        <taxon>Fungi</taxon>
        <taxon>Fungi incertae sedis</taxon>
        <taxon>Chytridiomycota</taxon>
        <taxon>Chytridiomycota incertae sedis</taxon>
        <taxon>Chytridiomycetes</taxon>
        <taxon>Lobulomycetales</taxon>
        <taxon>Lobulomycetaceae</taxon>
        <taxon>Clydaea</taxon>
    </lineage>
</organism>
<dbReference type="AlphaFoldDB" id="A0AAD5U099"/>
<protein>
    <submittedName>
        <fullName evidence="2">Uncharacterized protein</fullName>
    </submittedName>
</protein>
<feature type="region of interest" description="Disordered" evidence="1">
    <location>
        <begin position="90"/>
        <end position="143"/>
    </location>
</feature>
<sequence length="168" mass="17547">MCGGIANFKCADGLVCDIAPVRHLSDAAGKCIKESSPQTRENLISKVGEICHERSVTGTHICGSGLICKENPNVSDVGGVCVVDEQFPPSSSLRLSSTTTQTSTTTQASTTTDSITSASTNSPTPSLPVPQNSTPTTAANSNSNSSFNLSPFKSISFFFSLIIALYFC</sequence>
<proteinExistence type="predicted"/>
<evidence type="ECO:0000256" key="1">
    <source>
        <dbReference type="SAM" id="MobiDB-lite"/>
    </source>
</evidence>
<name>A0AAD5U099_9FUNG</name>
<evidence type="ECO:0000313" key="3">
    <source>
        <dbReference type="Proteomes" id="UP001211065"/>
    </source>
</evidence>
<gene>
    <name evidence="2" type="ORF">HK099_004617</name>
</gene>
<evidence type="ECO:0000313" key="2">
    <source>
        <dbReference type="EMBL" id="KAJ3219722.1"/>
    </source>
</evidence>
<feature type="compositionally biased region" description="Low complexity" evidence="1">
    <location>
        <begin position="132"/>
        <end position="143"/>
    </location>
</feature>
<dbReference type="EMBL" id="JADGJW010000330">
    <property type="protein sequence ID" value="KAJ3219722.1"/>
    <property type="molecule type" value="Genomic_DNA"/>
</dbReference>
<reference evidence="2" key="1">
    <citation type="submission" date="2020-05" db="EMBL/GenBank/DDBJ databases">
        <title>Phylogenomic resolution of chytrid fungi.</title>
        <authorList>
            <person name="Stajich J.E."/>
            <person name="Amses K."/>
            <person name="Simmons R."/>
            <person name="Seto K."/>
            <person name="Myers J."/>
            <person name="Bonds A."/>
            <person name="Quandt C.A."/>
            <person name="Barry K."/>
            <person name="Liu P."/>
            <person name="Grigoriev I."/>
            <person name="Longcore J.E."/>
            <person name="James T.Y."/>
        </authorList>
    </citation>
    <scope>NUCLEOTIDE SEQUENCE</scope>
    <source>
        <strain evidence="2">JEL0476</strain>
    </source>
</reference>
<keyword evidence="3" id="KW-1185">Reference proteome</keyword>
<comment type="caution">
    <text evidence="2">The sequence shown here is derived from an EMBL/GenBank/DDBJ whole genome shotgun (WGS) entry which is preliminary data.</text>
</comment>
<dbReference type="Proteomes" id="UP001211065">
    <property type="component" value="Unassembled WGS sequence"/>
</dbReference>
<accession>A0AAD5U099</accession>